<evidence type="ECO:0000313" key="1">
    <source>
        <dbReference type="EMBL" id="STH73515.1"/>
    </source>
</evidence>
<dbReference type="EMBL" id="UGBT01000002">
    <property type="protein sequence ID" value="STH73515.1"/>
    <property type="molecule type" value="Genomic_DNA"/>
</dbReference>
<evidence type="ECO:0000313" key="2">
    <source>
        <dbReference type="Proteomes" id="UP000254428"/>
    </source>
</evidence>
<evidence type="ECO:0008006" key="3">
    <source>
        <dbReference type="Google" id="ProtNLM"/>
    </source>
</evidence>
<reference evidence="1 2" key="1">
    <citation type="submission" date="2018-06" db="EMBL/GenBank/DDBJ databases">
        <authorList>
            <consortium name="Pathogen Informatics"/>
            <person name="Doyle S."/>
        </authorList>
    </citation>
    <scope>NUCLEOTIDE SEQUENCE [LARGE SCALE GENOMIC DNA]</scope>
    <source>
        <strain evidence="1 2">NCTC11341</strain>
    </source>
</reference>
<dbReference type="Pfam" id="PF07151">
    <property type="entry name" value="DUF1391"/>
    <property type="match status" value="1"/>
</dbReference>
<organism evidence="1 2">
    <name type="scientific">Escherichia coli</name>
    <dbReference type="NCBI Taxonomy" id="562"/>
    <lineage>
        <taxon>Bacteria</taxon>
        <taxon>Pseudomonadati</taxon>
        <taxon>Pseudomonadota</taxon>
        <taxon>Gammaproteobacteria</taxon>
        <taxon>Enterobacterales</taxon>
        <taxon>Enterobacteriaceae</taxon>
        <taxon>Escherichia</taxon>
    </lineage>
</organism>
<protein>
    <recommendedName>
        <fullName evidence="3">DUF1391 domain-containing protein</fullName>
    </recommendedName>
</protein>
<dbReference type="Proteomes" id="UP000254428">
    <property type="component" value="Unassembled WGS sequence"/>
</dbReference>
<dbReference type="InterPro" id="IPR009821">
    <property type="entry name" value="DUF1391"/>
</dbReference>
<proteinExistence type="predicted"/>
<name>A0A376P4T6_ECOLX</name>
<gene>
    <name evidence="1" type="primary">ydaF</name>
    <name evidence="1" type="ORF">NCTC11341_05230</name>
</gene>
<sequence length="99" mass="11392">MVHYEVVQYLMDCCGITYNQAVQALRSNDWISGRQKSLYVATRCEIRKMQKIDLGNNESLVCGVFPNQDGTFTAMTYTKSKTFKTETGARRWLEKHTVS</sequence>
<dbReference type="AlphaFoldDB" id="A0A376P4T6"/>
<accession>A0A376P4T6</accession>